<name>Q2GFQ1_EHRCR</name>
<dbReference type="HOGENOM" id="CLU_1330213_0_0_5"/>
<reference evidence="2 3" key="1">
    <citation type="journal article" date="2006" name="PLoS Genet.">
        <title>Comparative genomics of emerging human ehrlichiosis agents.</title>
        <authorList>
            <person name="Dunning Hotopp J.C."/>
            <person name="Lin M."/>
            <person name="Madupu R."/>
            <person name="Crabtree J."/>
            <person name="Angiuoli S.V."/>
            <person name="Eisen J.A."/>
            <person name="Seshadri R."/>
            <person name="Ren Q."/>
            <person name="Wu M."/>
            <person name="Utterback T.R."/>
            <person name="Smith S."/>
            <person name="Lewis M."/>
            <person name="Khouri H."/>
            <person name="Zhang C."/>
            <person name="Niu H."/>
            <person name="Lin Q."/>
            <person name="Ohashi N."/>
            <person name="Zhi N."/>
            <person name="Nelson W."/>
            <person name="Brinkac L.M."/>
            <person name="Dodson R.J."/>
            <person name="Rosovitz M.J."/>
            <person name="Sundaram J."/>
            <person name="Daugherty S.C."/>
            <person name="Davidsen T."/>
            <person name="Durkin A.S."/>
            <person name="Gwinn M."/>
            <person name="Haft D.H."/>
            <person name="Selengut J.D."/>
            <person name="Sullivan S.A."/>
            <person name="Zafar N."/>
            <person name="Zhou L."/>
            <person name="Benahmed F."/>
            <person name="Forberger H."/>
            <person name="Halpin R."/>
            <person name="Mulligan S."/>
            <person name="Robinson J."/>
            <person name="White O."/>
            <person name="Rikihisa Y."/>
            <person name="Tettelin H."/>
        </authorList>
    </citation>
    <scope>NUCLEOTIDE SEQUENCE [LARGE SCALE GENOMIC DNA]</scope>
    <source>
        <strain evidence="3">ATCC CRL-10679 / Arkansas</strain>
    </source>
</reference>
<keyword evidence="1" id="KW-0472">Membrane</keyword>
<protein>
    <submittedName>
        <fullName evidence="2">Uncharacterized protein</fullName>
    </submittedName>
</protein>
<dbReference type="RefSeq" id="WP_006011324.1">
    <property type="nucleotide sequence ID" value="NC_007799.1"/>
</dbReference>
<organism evidence="2 3">
    <name type="scientific">Ehrlichia chaffeensis (strain ATCC CRL-10679 / Arkansas)</name>
    <dbReference type="NCBI Taxonomy" id="205920"/>
    <lineage>
        <taxon>Bacteria</taxon>
        <taxon>Pseudomonadati</taxon>
        <taxon>Pseudomonadota</taxon>
        <taxon>Alphaproteobacteria</taxon>
        <taxon>Rickettsiales</taxon>
        <taxon>Anaplasmataceae</taxon>
        <taxon>Ehrlichia</taxon>
    </lineage>
</organism>
<gene>
    <name evidence="2" type="ordered locus">ECH_0943</name>
</gene>
<dbReference type="STRING" id="205920.ECH_0943"/>
<dbReference type="EMBL" id="CP000236">
    <property type="protein sequence ID" value="ABD45475.1"/>
    <property type="molecule type" value="Genomic_DNA"/>
</dbReference>
<dbReference type="AlphaFoldDB" id="Q2GFQ1"/>
<feature type="transmembrane region" description="Helical" evidence="1">
    <location>
        <begin position="22"/>
        <end position="43"/>
    </location>
</feature>
<evidence type="ECO:0000313" key="2">
    <source>
        <dbReference type="EMBL" id="ABD45475.1"/>
    </source>
</evidence>
<evidence type="ECO:0000256" key="1">
    <source>
        <dbReference type="SAM" id="Phobius"/>
    </source>
</evidence>
<accession>Q2GFQ1</accession>
<evidence type="ECO:0000313" key="3">
    <source>
        <dbReference type="Proteomes" id="UP000008320"/>
    </source>
</evidence>
<sequence length="225" mass="25916">MFYYNILDSKALYNSFINSMQVIYIVNVILIFCITGVVLHNFYGIDNDKIVEFGLLNDVEFVKSDDCFFRDSNQKIKLFPVNSELISVVDLQDWYYRLLEQENSLKDKEALLKIAGQHNNDQMLYLEEMKKNLVSLINISTQNYDEKVHGLVKIYESIPVELAAEVFELLDIDSLMLIANNIDKDILSDILLHASTNVVEKIKEISANISKQQCNYNNGVVKNNV</sequence>
<proteinExistence type="predicted"/>
<dbReference type="Proteomes" id="UP000008320">
    <property type="component" value="Chromosome"/>
</dbReference>
<keyword evidence="1" id="KW-0812">Transmembrane</keyword>
<keyword evidence="3" id="KW-1185">Reference proteome</keyword>
<dbReference type="OrthoDB" id="7162993at2"/>
<dbReference type="KEGG" id="ech:ECH_0943"/>
<keyword evidence="1" id="KW-1133">Transmembrane helix</keyword>